<comment type="cofactor">
    <cofactor evidence="3">
        <name>Zn(2+)</name>
        <dbReference type="ChEBI" id="CHEBI:29105"/>
    </cofactor>
    <text evidence="3">Binds 1 zinc ion per subunit.</text>
</comment>
<comment type="caution">
    <text evidence="6">The sequence shown here is derived from an EMBL/GenBank/DDBJ whole genome shotgun (WGS) entry which is preliminary data.</text>
</comment>
<feature type="binding site" evidence="3">
    <location>
        <position position="171"/>
    </location>
    <ligand>
        <name>glycerol</name>
        <dbReference type="ChEBI" id="CHEBI:17754"/>
    </ligand>
</feature>
<feature type="binding site" evidence="3">
    <location>
        <position position="271"/>
    </location>
    <ligand>
        <name>glycerol</name>
        <dbReference type="ChEBI" id="CHEBI:17754"/>
    </ligand>
</feature>
<gene>
    <name evidence="6" type="ORF">HA49_20445</name>
</gene>
<dbReference type="eggNOG" id="COG0371">
    <property type="taxonomic scope" value="Bacteria"/>
</dbReference>
<dbReference type="STRING" id="642227.HA49_20445"/>
<feature type="binding site" evidence="4">
    <location>
        <position position="127"/>
    </location>
    <ligand>
        <name>NAD(+)</name>
        <dbReference type="ChEBI" id="CHEBI:57540"/>
    </ligand>
</feature>
<proteinExistence type="predicted"/>
<dbReference type="PIRSF" id="PIRSF000112">
    <property type="entry name" value="Glycerol_dehydrogenase"/>
    <property type="match status" value="1"/>
</dbReference>
<feature type="binding site" evidence="4">
    <location>
        <begin position="93"/>
        <end position="97"/>
    </location>
    <ligand>
        <name>NAD(+)</name>
        <dbReference type="ChEBI" id="CHEBI:57540"/>
    </ligand>
</feature>
<dbReference type="InterPro" id="IPR016205">
    <property type="entry name" value="Glycerol_DH"/>
</dbReference>
<name>A0A095T115_9GAMM</name>
<feature type="binding site" evidence="3">
    <location>
        <position position="254"/>
    </location>
    <ligand>
        <name>glycerol</name>
        <dbReference type="ChEBI" id="CHEBI:17754"/>
    </ligand>
</feature>
<dbReference type="Pfam" id="PF00465">
    <property type="entry name" value="Fe-ADH"/>
    <property type="match status" value="1"/>
</dbReference>
<feature type="binding site" evidence="4">
    <location>
        <position position="131"/>
    </location>
    <ligand>
        <name>NAD(+)</name>
        <dbReference type="ChEBI" id="CHEBI:57540"/>
    </ligand>
</feature>
<dbReference type="GO" id="GO:0016614">
    <property type="term" value="F:oxidoreductase activity, acting on CH-OH group of donors"/>
    <property type="evidence" value="ECO:0007669"/>
    <property type="project" value="InterPro"/>
</dbReference>
<keyword evidence="2" id="KW-0560">Oxidoreductase</keyword>
<keyword evidence="7" id="KW-1185">Reference proteome</keyword>
<keyword evidence="4" id="KW-0520">NAD</keyword>
<feature type="binding site" evidence="4">
    <location>
        <position position="125"/>
    </location>
    <ligand>
        <name>NAD(+)</name>
        <dbReference type="ChEBI" id="CHEBI:57540"/>
    </ligand>
</feature>
<evidence type="ECO:0000256" key="4">
    <source>
        <dbReference type="PIRSR" id="PIRSR000112-3"/>
    </source>
</evidence>
<dbReference type="AlphaFoldDB" id="A0A095T115"/>
<dbReference type="CDD" id="cd08550">
    <property type="entry name" value="GlyDH-like"/>
    <property type="match status" value="1"/>
</dbReference>
<evidence type="ECO:0000259" key="5">
    <source>
        <dbReference type="Pfam" id="PF00465"/>
    </source>
</evidence>
<evidence type="ECO:0000256" key="1">
    <source>
        <dbReference type="ARBA" id="ARBA00022723"/>
    </source>
</evidence>
<dbReference type="RefSeq" id="WP_038023639.1">
    <property type="nucleotide sequence ID" value="NZ_JPKR02000005.1"/>
</dbReference>
<dbReference type="SUPFAM" id="SSF56796">
    <property type="entry name" value="Dehydroquinate synthase-like"/>
    <property type="match status" value="1"/>
</dbReference>
<dbReference type="InterPro" id="IPR001670">
    <property type="entry name" value="ADH_Fe/GldA"/>
</dbReference>
<evidence type="ECO:0000256" key="2">
    <source>
        <dbReference type="ARBA" id="ARBA00023002"/>
    </source>
</evidence>
<evidence type="ECO:0000256" key="3">
    <source>
        <dbReference type="PIRSR" id="PIRSR000112-1"/>
    </source>
</evidence>
<reference evidence="6" key="1">
    <citation type="submission" date="2014-12" db="EMBL/GenBank/DDBJ databases">
        <title>The draft genome of the Tatumella morbirosei type strain, LMG23360T isolated from pineapple rot.</title>
        <authorList>
            <person name="Smits T.H."/>
            <person name="Palmer M."/>
            <person name="Venter S.N."/>
            <person name="Duffy B."/>
            <person name="Steenkamp E.T."/>
            <person name="Chan W.Y."/>
            <person name="Coutinho T.A."/>
            <person name="Coetzee M.P."/>
            <person name="De Maayer P."/>
        </authorList>
    </citation>
    <scope>NUCLEOTIDE SEQUENCE [LARGE SCALE GENOMIC DNA]</scope>
    <source>
        <strain evidence="6">LMG 23360</strain>
    </source>
</reference>
<protein>
    <submittedName>
        <fullName evidence="6">Glycerol dehydrogenase</fullName>
    </submittedName>
</protein>
<feature type="domain" description="Alcohol dehydrogenase iron-type/glycerol dehydrogenase GldA" evidence="5">
    <location>
        <begin position="7"/>
        <end position="153"/>
    </location>
</feature>
<dbReference type="OrthoDB" id="6502012at2"/>
<organism evidence="6 7">
    <name type="scientific">Tatumella morbirosei</name>
    <dbReference type="NCBI Taxonomy" id="642227"/>
    <lineage>
        <taxon>Bacteria</taxon>
        <taxon>Pseudomonadati</taxon>
        <taxon>Pseudomonadota</taxon>
        <taxon>Gammaproteobacteria</taxon>
        <taxon>Enterobacterales</taxon>
        <taxon>Erwiniaceae</taxon>
        <taxon>Tatumella</taxon>
    </lineage>
</organism>
<dbReference type="PANTHER" id="PTHR43616:SF3">
    <property type="entry name" value="HYDROXYCARBOXYLATE DEHYDROGENASE A"/>
    <property type="match status" value="1"/>
</dbReference>
<keyword evidence="3" id="KW-0862">Zinc</keyword>
<dbReference type="PANTHER" id="PTHR43616">
    <property type="entry name" value="GLYCEROL DEHYDROGENASE"/>
    <property type="match status" value="1"/>
</dbReference>
<sequence length="360" mass="38942">MFSVKSPQNYLQEPGLLVRAGELIRPLASHLRILTSPRAWQAVNPQLIHSLEQAGIRWETEYLQGECTAQAVAGFRDNVQQQGAEGILAVGGGRVLDTAKAANEALGDRRLITVPTLAATCAAWSPLAIIYNSQGGHLSSNELSQMPALILVDSAIIAASDPRYLRSGIVDALAKWYEFEPFQRKNPHLLALDLKVAAARQATDIFLRQGAAAVVANQSQQVTADLEKVIEANIALAGLANSVRGSLATPGVAHVIHDTLTHQPELHDWLHGEKVGFSLLLQSLLDNGLQQPDPQLLSLLRQFGTPLRLPGLKGDRAARLYQIAHQIRFPADSLDDLPFAVTPATLLQALQLTETTDFSA</sequence>
<dbReference type="Proteomes" id="UP000029577">
    <property type="component" value="Unassembled WGS sequence"/>
</dbReference>
<dbReference type="Gene3D" id="1.20.1090.10">
    <property type="entry name" value="Dehydroquinate synthase-like - alpha domain"/>
    <property type="match status" value="1"/>
</dbReference>
<dbReference type="GO" id="GO:0046872">
    <property type="term" value="F:metal ion binding"/>
    <property type="evidence" value="ECO:0007669"/>
    <property type="project" value="UniProtKB-KW"/>
</dbReference>
<dbReference type="EMBL" id="JPKR02000005">
    <property type="protein sequence ID" value="KGD70309.1"/>
    <property type="molecule type" value="Genomic_DNA"/>
</dbReference>
<dbReference type="Gene3D" id="3.40.50.1970">
    <property type="match status" value="1"/>
</dbReference>
<accession>A0A095T115</accession>
<evidence type="ECO:0000313" key="6">
    <source>
        <dbReference type="EMBL" id="KGD70309.1"/>
    </source>
</evidence>
<evidence type="ECO:0000313" key="7">
    <source>
        <dbReference type="Proteomes" id="UP000029577"/>
    </source>
</evidence>
<keyword evidence="1 3" id="KW-0479">Metal-binding</keyword>